<feature type="compositionally biased region" description="Gly residues" evidence="1">
    <location>
        <begin position="409"/>
        <end position="421"/>
    </location>
</feature>
<organism evidence="4">
    <name type="scientific">Chromera velia CCMP2878</name>
    <dbReference type="NCBI Taxonomy" id="1169474"/>
    <lineage>
        <taxon>Eukaryota</taxon>
        <taxon>Sar</taxon>
        <taxon>Alveolata</taxon>
        <taxon>Colpodellida</taxon>
        <taxon>Chromeraceae</taxon>
        <taxon>Chromera</taxon>
    </lineage>
</organism>
<dbReference type="AlphaFoldDB" id="A0A0G4FNM2"/>
<name>A0A0G4FNM2_9ALVE</name>
<feature type="chain" id="PRO_5005189341" description="Cytochrome b561 domain-containing protein" evidence="3">
    <location>
        <begin position="28"/>
        <end position="421"/>
    </location>
</feature>
<evidence type="ECO:0008006" key="5">
    <source>
        <dbReference type="Google" id="ProtNLM"/>
    </source>
</evidence>
<feature type="transmembrane region" description="Helical" evidence="2">
    <location>
        <begin position="283"/>
        <end position="308"/>
    </location>
</feature>
<reference evidence="4" key="1">
    <citation type="submission" date="2014-11" db="EMBL/GenBank/DDBJ databases">
        <authorList>
            <person name="Otto D Thomas"/>
            <person name="Naeem Raeece"/>
        </authorList>
    </citation>
    <scope>NUCLEOTIDE SEQUENCE</scope>
</reference>
<dbReference type="EMBL" id="CDMZ01000481">
    <property type="protein sequence ID" value="CEM15248.1"/>
    <property type="molecule type" value="Genomic_DNA"/>
</dbReference>
<evidence type="ECO:0000256" key="2">
    <source>
        <dbReference type="SAM" id="Phobius"/>
    </source>
</evidence>
<evidence type="ECO:0000313" key="4">
    <source>
        <dbReference type="EMBL" id="CEM15248.1"/>
    </source>
</evidence>
<feature type="region of interest" description="Disordered" evidence="1">
    <location>
        <begin position="85"/>
        <end position="145"/>
    </location>
</feature>
<keyword evidence="3" id="KW-0732">Signal</keyword>
<proteinExistence type="predicted"/>
<feature type="transmembrane region" description="Helical" evidence="2">
    <location>
        <begin position="219"/>
        <end position="245"/>
    </location>
</feature>
<sequence length="421" mass="45759">MGAPRGLYSWVALVVCAPFLSCLLVEGAKTRHSGEGTLSPNQTETGARQERYIKGHGQSLLSFHTAEGITRDMTHDAAVSRYLMGSLSPFPEPPTHSDSPEQGKTEPQEQKQMPKEAETERTGQPEEKEKGKGKEEAALQTRLSRPSFNPFRTRELEKIQDPYEPSQHTFTPEEMAEIRRGLDSVPTAGIITGTVLFILAVIAVFLVHKYHPLYPSGTCCVCLPLRIGTVFITCLLLIVGVQHFFKAPLTYHVPMGVLIVIFSSIGLYGALRADSLSLKIFYFYEILHGVVAVTAPILIEAVVAKLIQEGLESEGEEKQMLYSMAAPLAHLGFLYIILHGVFMCFIVLPILCYCLWTVGSLIEALKAGGSGDECVNALLLKADSDLDDINKEGEGEATEAGELERGEPAGAGGEGDPSGPN</sequence>
<gene>
    <name evidence="4" type="ORF">Cvel_17767</name>
</gene>
<feature type="transmembrane region" description="Helical" evidence="2">
    <location>
        <begin position="251"/>
        <end position="271"/>
    </location>
</feature>
<feature type="transmembrane region" description="Helical" evidence="2">
    <location>
        <begin position="188"/>
        <end position="207"/>
    </location>
</feature>
<keyword evidence="2" id="KW-0812">Transmembrane</keyword>
<keyword evidence="2" id="KW-1133">Transmembrane helix</keyword>
<keyword evidence="2" id="KW-0472">Membrane</keyword>
<feature type="region of interest" description="Disordered" evidence="1">
    <location>
        <begin position="388"/>
        <end position="421"/>
    </location>
</feature>
<evidence type="ECO:0000256" key="3">
    <source>
        <dbReference type="SAM" id="SignalP"/>
    </source>
</evidence>
<evidence type="ECO:0000256" key="1">
    <source>
        <dbReference type="SAM" id="MobiDB-lite"/>
    </source>
</evidence>
<dbReference type="VEuPathDB" id="CryptoDB:Cvel_17767"/>
<feature type="signal peptide" evidence="3">
    <location>
        <begin position="1"/>
        <end position="27"/>
    </location>
</feature>
<feature type="transmembrane region" description="Helical" evidence="2">
    <location>
        <begin position="328"/>
        <end position="356"/>
    </location>
</feature>
<protein>
    <recommendedName>
        <fullName evidence="5">Cytochrome b561 domain-containing protein</fullName>
    </recommendedName>
</protein>
<accession>A0A0G4FNM2</accession>
<feature type="compositionally biased region" description="Basic and acidic residues" evidence="1">
    <location>
        <begin position="98"/>
        <end position="137"/>
    </location>
</feature>